<dbReference type="InterPro" id="IPR008144">
    <property type="entry name" value="Guanylate_kin-like_dom"/>
</dbReference>
<keyword evidence="11" id="KW-1185">Reference proteome</keyword>
<dbReference type="Gene3D" id="3.30.63.10">
    <property type="entry name" value="Guanylate Kinase phosphate binding domain"/>
    <property type="match status" value="1"/>
</dbReference>
<dbReference type="PROSITE" id="PS50052">
    <property type="entry name" value="GUANYLATE_KINASE_2"/>
    <property type="match status" value="1"/>
</dbReference>
<dbReference type="FunFam" id="3.30.63.10:FF:000002">
    <property type="entry name" value="Guanylate kinase 1"/>
    <property type="match status" value="1"/>
</dbReference>
<proteinExistence type="inferred from homology"/>
<dbReference type="SMART" id="SM00072">
    <property type="entry name" value="GuKc"/>
    <property type="match status" value="1"/>
</dbReference>
<gene>
    <name evidence="10" type="ORF">P170DRAFT_466612</name>
</gene>
<dbReference type="SUPFAM" id="SSF52540">
    <property type="entry name" value="P-loop containing nucleoside triphosphate hydrolases"/>
    <property type="match status" value="1"/>
</dbReference>
<dbReference type="CDD" id="cd00071">
    <property type="entry name" value="GMPK"/>
    <property type="match status" value="1"/>
</dbReference>
<dbReference type="Pfam" id="PF00625">
    <property type="entry name" value="Guanylate_kin"/>
    <property type="match status" value="1"/>
</dbReference>
<keyword evidence="7" id="KW-0067">ATP-binding</keyword>
<dbReference type="STRING" id="1392250.A0A2I2G375"/>
<feature type="domain" description="Guanylate kinase-like" evidence="9">
    <location>
        <begin position="64"/>
        <end position="247"/>
    </location>
</feature>
<evidence type="ECO:0000256" key="3">
    <source>
        <dbReference type="ARBA" id="ARBA00016296"/>
    </source>
</evidence>
<dbReference type="EC" id="2.7.4.8" evidence="2"/>
<evidence type="ECO:0000256" key="1">
    <source>
        <dbReference type="ARBA" id="ARBA00005790"/>
    </source>
</evidence>
<name>A0A2I2G375_9EURO</name>
<comment type="caution">
    <text evidence="10">The sequence shown here is derived from an EMBL/GenBank/DDBJ whole genome shotgun (WGS) entry which is preliminary data.</text>
</comment>
<dbReference type="Proteomes" id="UP000234275">
    <property type="component" value="Unassembled WGS sequence"/>
</dbReference>
<dbReference type="InterPro" id="IPR020590">
    <property type="entry name" value="Guanylate_kinase_CS"/>
</dbReference>
<dbReference type="PANTHER" id="PTHR23117">
    <property type="entry name" value="GUANYLATE KINASE-RELATED"/>
    <property type="match status" value="1"/>
</dbReference>
<organism evidence="10 11">
    <name type="scientific">Aspergillus steynii IBT 23096</name>
    <dbReference type="NCBI Taxonomy" id="1392250"/>
    <lineage>
        <taxon>Eukaryota</taxon>
        <taxon>Fungi</taxon>
        <taxon>Dikarya</taxon>
        <taxon>Ascomycota</taxon>
        <taxon>Pezizomycotina</taxon>
        <taxon>Eurotiomycetes</taxon>
        <taxon>Eurotiomycetidae</taxon>
        <taxon>Eurotiales</taxon>
        <taxon>Aspergillaceae</taxon>
        <taxon>Aspergillus</taxon>
        <taxon>Aspergillus subgen. Circumdati</taxon>
    </lineage>
</organism>
<evidence type="ECO:0000256" key="5">
    <source>
        <dbReference type="ARBA" id="ARBA00022741"/>
    </source>
</evidence>
<sequence>MVRDCMIACPCWRMEGGSDRSRRPLIRGRDLGEINNYLHSQPPPTRIGKRPDATLIYETAPQDLRPIILSGPSGVGKGTLIQRLFDTYPGTFGFTVSHTTRKPRPGEVEGVAYFFVSPSEFSSLCSQGALVEHAYFSGNYYGTSKQTIDDQTSKGLAVVLDIEMQGVQQMKANPSIDARYVVIKPPSFEALEKRLRARGTENEEDVQNRLTQARVELDYADSPGSYDKIIVNDDIEAAYKELEMFVFGPT</sequence>
<keyword evidence="4" id="KW-0808">Transferase</keyword>
<evidence type="ECO:0000259" key="9">
    <source>
        <dbReference type="PROSITE" id="PS50052"/>
    </source>
</evidence>
<dbReference type="GeneID" id="36560126"/>
<evidence type="ECO:0000256" key="2">
    <source>
        <dbReference type="ARBA" id="ARBA00012961"/>
    </source>
</evidence>
<dbReference type="PANTHER" id="PTHR23117:SF13">
    <property type="entry name" value="GUANYLATE KINASE"/>
    <property type="match status" value="1"/>
</dbReference>
<dbReference type="GO" id="GO:0004385">
    <property type="term" value="F:GMP kinase activity"/>
    <property type="evidence" value="ECO:0007669"/>
    <property type="project" value="UniProtKB-EC"/>
</dbReference>
<evidence type="ECO:0000256" key="6">
    <source>
        <dbReference type="ARBA" id="ARBA00022777"/>
    </source>
</evidence>
<dbReference type="NCBIfam" id="TIGR03263">
    <property type="entry name" value="guanyl_kin"/>
    <property type="match status" value="1"/>
</dbReference>
<dbReference type="GO" id="GO:0005829">
    <property type="term" value="C:cytosol"/>
    <property type="evidence" value="ECO:0007669"/>
    <property type="project" value="TreeGrafter"/>
</dbReference>
<reference evidence="10 11" key="1">
    <citation type="submission" date="2016-12" db="EMBL/GenBank/DDBJ databases">
        <title>The genomes of Aspergillus section Nigri reveals drivers in fungal speciation.</title>
        <authorList>
            <consortium name="DOE Joint Genome Institute"/>
            <person name="Vesth T.C."/>
            <person name="Nybo J."/>
            <person name="Theobald S."/>
            <person name="Brandl J."/>
            <person name="Frisvad J.C."/>
            <person name="Nielsen K.F."/>
            <person name="Lyhne E.K."/>
            <person name="Kogle M.E."/>
            <person name="Kuo A."/>
            <person name="Riley R."/>
            <person name="Clum A."/>
            <person name="Nolan M."/>
            <person name="Lipzen A."/>
            <person name="Salamov A."/>
            <person name="Henrissat B."/>
            <person name="Wiebenga A."/>
            <person name="De Vries R.P."/>
            <person name="Grigoriev I.V."/>
            <person name="Mortensen U.H."/>
            <person name="Andersen M.R."/>
            <person name="Baker S.E."/>
        </authorList>
    </citation>
    <scope>NUCLEOTIDE SEQUENCE [LARGE SCALE GENOMIC DNA]</scope>
    <source>
        <strain evidence="10 11">IBT 23096</strain>
    </source>
</reference>
<evidence type="ECO:0000313" key="11">
    <source>
        <dbReference type="Proteomes" id="UP000234275"/>
    </source>
</evidence>
<dbReference type="AlphaFoldDB" id="A0A2I2G375"/>
<dbReference type="VEuPathDB" id="FungiDB:P170DRAFT_466612"/>
<dbReference type="PROSITE" id="PS00856">
    <property type="entry name" value="GUANYLATE_KINASE_1"/>
    <property type="match status" value="1"/>
</dbReference>
<accession>A0A2I2G375</accession>
<evidence type="ECO:0000313" key="10">
    <source>
        <dbReference type="EMBL" id="PLB47322.1"/>
    </source>
</evidence>
<evidence type="ECO:0000256" key="4">
    <source>
        <dbReference type="ARBA" id="ARBA00022679"/>
    </source>
</evidence>
<dbReference type="EMBL" id="MSFO01000006">
    <property type="protein sequence ID" value="PLB47322.1"/>
    <property type="molecule type" value="Genomic_DNA"/>
</dbReference>
<evidence type="ECO:0000256" key="8">
    <source>
        <dbReference type="ARBA" id="ARBA00030128"/>
    </source>
</evidence>
<dbReference type="InterPro" id="IPR017665">
    <property type="entry name" value="Guanylate_kinase"/>
</dbReference>
<dbReference type="FunFam" id="3.40.50.300:FF:000776">
    <property type="entry name" value="Guanylate kinase 2"/>
    <property type="match status" value="1"/>
</dbReference>
<dbReference type="OrthoDB" id="6334211at2759"/>
<dbReference type="Gene3D" id="3.40.50.300">
    <property type="entry name" value="P-loop containing nucleotide triphosphate hydrolases"/>
    <property type="match status" value="1"/>
</dbReference>
<dbReference type="RefSeq" id="XP_024702624.1">
    <property type="nucleotide sequence ID" value="XM_024852428.1"/>
</dbReference>
<dbReference type="InterPro" id="IPR027417">
    <property type="entry name" value="P-loop_NTPase"/>
</dbReference>
<keyword evidence="5" id="KW-0547">Nucleotide-binding</keyword>
<keyword evidence="6 10" id="KW-0418">Kinase</keyword>
<dbReference type="GO" id="GO:0005524">
    <property type="term" value="F:ATP binding"/>
    <property type="evidence" value="ECO:0007669"/>
    <property type="project" value="UniProtKB-KW"/>
</dbReference>
<protein>
    <recommendedName>
        <fullName evidence="3">Guanylate kinase</fullName>
        <ecNumber evidence="2">2.7.4.8</ecNumber>
    </recommendedName>
    <alternativeName>
        <fullName evidence="8">GMP kinase</fullName>
    </alternativeName>
</protein>
<evidence type="ECO:0000256" key="7">
    <source>
        <dbReference type="ARBA" id="ARBA00022840"/>
    </source>
</evidence>
<dbReference type="InterPro" id="IPR008145">
    <property type="entry name" value="GK/Ca_channel_bsu"/>
</dbReference>
<comment type="similarity">
    <text evidence="1">Belongs to the guanylate kinase family.</text>
</comment>